<evidence type="ECO:0000313" key="17">
    <source>
        <dbReference type="EMBL" id="MDI9866806.1"/>
    </source>
</evidence>
<gene>
    <name evidence="17" type="ORF">QM480_20880</name>
</gene>
<name>A0ABT6YTB5_9BACT</name>
<dbReference type="EC" id="2.7.13.3" evidence="3"/>
<dbReference type="CDD" id="cd00082">
    <property type="entry name" value="HisKA"/>
    <property type="match status" value="1"/>
</dbReference>
<dbReference type="InterPro" id="IPR000014">
    <property type="entry name" value="PAS"/>
</dbReference>
<comment type="catalytic activity">
    <reaction evidence="1">
        <text>ATP + protein L-histidine = ADP + protein N-phospho-L-histidine.</text>
        <dbReference type="EC" id="2.7.13.3"/>
    </reaction>
</comment>
<organism evidence="17 18">
    <name type="scientific">Flectobacillus longus</name>
    <dbReference type="NCBI Taxonomy" id="2984207"/>
    <lineage>
        <taxon>Bacteria</taxon>
        <taxon>Pseudomonadati</taxon>
        <taxon>Bacteroidota</taxon>
        <taxon>Cytophagia</taxon>
        <taxon>Cytophagales</taxon>
        <taxon>Flectobacillaceae</taxon>
        <taxon>Flectobacillus</taxon>
    </lineage>
</organism>
<evidence type="ECO:0000256" key="8">
    <source>
        <dbReference type="ARBA" id="ARBA00022777"/>
    </source>
</evidence>
<feature type="domain" description="HAMP" evidence="16">
    <location>
        <begin position="166"/>
        <end position="218"/>
    </location>
</feature>
<dbReference type="SMART" id="SM00091">
    <property type="entry name" value="PAS"/>
    <property type="match status" value="1"/>
</dbReference>
<dbReference type="InterPro" id="IPR036097">
    <property type="entry name" value="HisK_dim/P_sf"/>
</dbReference>
<evidence type="ECO:0000256" key="7">
    <source>
        <dbReference type="ARBA" id="ARBA00022741"/>
    </source>
</evidence>
<evidence type="ECO:0000256" key="6">
    <source>
        <dbReference type="ARBA" id="ARBA00022692"/>
    </source>
</evidence>
<accession>A0ABT6YTB5</accession>
<dbReference type="CDD" id="cd06225">
    <property type="entry name" value="HAMP"/>
    <property type="match status" value="1"/>
</dbReference>
<evidence type="ECO:0000313" key="18">
    <source>
        <dbReference type="Proteomes" id="UP001236569"/>
    </source>
</evidence>
<dbReference type="InterPro" id="IPR036890">
    <property type="entry name" value="HATPase_C_sf"/>
</dbReference>
<dbReference type="Gene3D" id="1.10.287.130">
    <property type="match status" value="1"/>
</dbReference>
<dbReference type="Proteomes" id="UP001236569">
    <property type="component" value="Unassembled WGS sequence"/>
</dbReference>
<dbReference type="InterPro" id="IPR003661">
    <property type="entry name" value="HisK_dim/P_dom"/>
</dbReference>
<feature type="domain" description="Histidine kinase" evidence="14">
    <location>
        <begin position="347"/>
        <end position="562"/>
    </location>
</feature>
<dbReference type="Pfam" id="PF02518">
    <property type="entry name" value="HATPase_c"/>
    <property type="match status" value="1"/>
</dbReference>
<dbReference type="InterPro" id="IPR003660">
    <property type="entry name" value="HAMP_dom"/>
</dbReference>
<dbReference type="PROSITE" id="PS50112">
    <property type="entry name" value="PAS"/>
    <property type="match status" value="1"/>
</dbReference>
<dbReference type="EMBL" id="JASHID010000020">
    <property type="protein sequence ID" value="MDI9866806.1"/>
    <property type="molecule type" value="Genomic_DNA"/>
</dbReference>
<dbReference type="InterPro" id="IPR035965">
    <property type="entry name" value="PAS-like_dom_sf"/>
</dbReference>
<dbReference type="Gene3D" id="6.10.340.10">
    <property type="match status" value="1"/>
</dbReference>
<evidence type="ECO:0000256" key="2">
    <source>
        <dbReference type="ARBA" id="ARBA00004141"/>
    </source>
</evidence>
<dbReference type="PANTHER" id="PTHR42878:SF7">
    <property type="entry name" value="SENSOR HISTIDINE KINASE GLRK"/>
    <property type="match status" value="1"/>
</dbReference>
<dbReference type="PANTHER" id="PTHR42878">
    <property type="entry name" value="TWO-COMPONENT HISTIDINE KINASE"/>
    <property type="match status" value="1"/>
</dbReference>
<dbReference type="GO" id="GO:0005524">
    <property type="term" value="F:ATP binding"/>
    <property type="evidence" value="ECO:0007669"/>
    <property type="project" value="UniProtKB-KW"/>
</dbReference>
<dbReference type="SUPFAM" id="SSF55874">
    <property type="entry name" value="ATPase domain of HSP90 chaperone/DNA topoisomerase II/histidine kinase"/>
    <property type="match status" value="1"/>
</dbReference>
<keyword evidence="5" id="KW-0808">Transferase</keyword>
<dbReference type="Pfam" id="PF00989">
    <property type="entry name" value="PAS"/>
    <property type="match status" value="1"/>
</dbReference>
<dbReference type="Gene3D" id="3.30.450.20">
    <property type="entry name" value="PAS domain"/>
    <property type="match status" value="1"/>
</dbReference>
<dbReference type="SMART" id="SM00388">
    <property type="entry name" value="HisKA"/>
    <property type="match status" value="1"/>
</dbReference>
<evidence type="ECO:0000256" key="1">
    <source>
        <dbReference type="ARBA" id="ARBA00000085"/>
    </source>
</evidence>
<keyword evidence="4" id="KW-0597">Phosphoprotein</keyword>
<evidence type="ECO:0000259" key="15">
    <source>
        <dbReference type="PROSITE" id="PS50112"/>
    </source>
</evidence>
<dbReference type="InterPro" id="IPR005467">
    <property type="entry name" value="His_kinase_dom"/>
</dbReference>
<dbReference type="RefSeq" id="WP_283371550.1">
    <property type="nucleotide sequence ID" value="NZ_JASHID010000020.1"/>
</dbReference>
<feature type="domain" description="PAS" evidence="15">
    <location>
        <begin position="227"/>
        <end position="282"/>
    </location>
</feature>
<dbReference type="SUPFAM" id="SSF47384">
    <property type="entry name" value="Homodimeric domain of signal transducing histidine kinase"/>
    <property type="match status" value="1"/>
</dbReference>
<evidence type="ECO:0000256" key="11">
    <source>
        <dbReference type="ARBA" id="ARBA00023012"/>
    </source>
</evidence>
<dbReference type="CDD" id="cd00130">
    <property type="entry name" value="PAS"/>
    <property type="match status" value="1"/>
</dbReference>
<evidence type="ECO:0000259" key="16">
    <source>
        <dbReference type="PROSITE" id="PS50885"/>
    </source>
</evidence>
<keyword evidence="6 13" id="KW-0812">Transmembrane</keyword>
<proteinExistence type="predicted"/>
<dbReference type="InterPro" id="IPR050351">
    <property type="entry name" value="BphY/WalK/GraS-like"/>
</dbReference>
<evidence type="ECO:0000256" key="12">
    <source>
        <dbReference type="ARBA" id="ARBA00023136"/>
    </source>
</evidence>
<keyword evidence="10 13" id="KW-1133">Transmembrane helix</keyword>
<keyword evidence="9 17" id="KW-0067">ATP-binding</keyword>
<dbReference type="Pfam" id="PF12729">
    <property type="entry name" value="4HB_MCP_1"/>
    <property type="match status" value="1"/>
</dbReference>
<sequence>MTIKTKLQLGLLFLFGVIVLLGGMGMYYLNQLKEESANILTDNYESISYVQKMQESLDLDTHTDSLAMITFEKNLQQQEKNLTEKGEKEETIELRKVWNLYKTQHDLQFLPSIKAHLFEIATINQNAIFRKNEAAQIISQEALNYLKIITIICLLFSFTFVINFPAYLASPIKQLTEGIKAITAKNYEQRLHFSSNDEFGALATAFNLMAQKLDEYEHSSLAQILSEKKRIEAIINKLNDAVIGLDDHQHILFVNSVALDLLHLNQDKLVGKSALDVALHSDLMRSLLNQSSDNQEIKIYTGGKESYFSKEWILVENEEKLLGKVIILQNITKYHELDAAKTNFIATISHELKTPISSIKMSLSLLENPKIGELNTEQQDLLQNIKDESQRLLGITGELLDLTQVESGKINLAFEAVSPIQIIDYASMAVGFQAQQKSIEFQIDLAPALPQVWADAEKTAWVLVNLLTNAIRYSEVQSKILISVIQEQNQVVFGVQDFGKGIDAKYLDRVFDKYFQAPNSPKGTGLGLAIAKQFIEAQQGHIQVKSEFGQGAIFQFSLPIYQG</sequence>
<dbReference type="PROSITE" id="PS50109">
    <property type="entry name" value="HIS_KIN"/>
    <property type="match status" value="1"/>
</dbReference>
<keyword evidence="7" id="KW-0547">Nucleotide-binding</keyword>
<evidence type="ECO:0000256" key="5">
    <source>
        <dbReference type="ARBA" id="ARBA00022679"/>
    </source>
</evidence>
<dbReference type="SUPFAM" id="SSF158472">
    <property type="entry name" value="HAMP domain-like"/>
    <property type="match status" value="1"/>
</dbReference>
<dbReference type="Pfam" id="PF00512">
    <property type="entry name" value="HisKA"/>
    <property type="match status" value="1"/>
</dbReference>
<dbReference type="SMART" id="SM00304">
    <property type="entry name" value="HAMP"/>
    <property type="match status" value="1"/>
</dbReference>
<keyword evidence="12 13" id="KW-0472">Membrane</keyword>
<evidence type="ECO:0000256" key="10">
    <source>
        <dbReference type="ARBA" id="ARBA00022989"/>
    </source>
</evidence>
<dbReference type="PRINTS" id="PR00344">
    <property type="entry name" value="BCTRLSENSOR"/>
</dbReference>
<dbReference type="SUPFAM" id="SSF55785">
    <property type="entry name" value="PYP-like sensor domain (PAS domain)"/>
    <property type="match status" value="1"/>
</dbReference>
<evidence type="ECO:0000259" key="14">
    <source>
        <dbReference type="PROSITE" id="PS50109"/>
    </source>
</evidence>
<dbReference type="SMART" id="SM00387">
    <property type="entry name" value="HATPase_c"/>
    <property type="match status" value="1"/>
</dbReference>
<dbReference type="InterPro" id="IPR003594">
    <property type="entry name" value="HATPase_dom"/>
</dbReference>
<comment type="caution">
    <text evidence="17">The sequence shown here is derived from an EMBL/GenBank/DDBJ whole genome shotgun (WGS) entry which is preliminary data.</text>
</comment>
<reference evidence="17 18" key="1">
    <citation type="submission" date="2023-05" db="EMBL/GenBank/DDBJ databases">
        <title>Novel species of genus Flectobacillus isolated from stream in China.</title>
        <authorList>
            <person name="Lu H."/>
        </authorList>
    </citation>
    <scope>NUCLEOTIDE SEQUENCE [LARGE SCALE GENOMIC DNA]</scope>
    <source>
        <strain evidence="17 18">DC10W</strain>
    </source>
</reference>
<dbReference type="InterPro" id="IPR004358">
    <property type="entry name" value="Sig_transdc_His_kin-like_C"/>
</dbReference>
<dbReference type="Pfam" id="PF00672">
    <property type="entry name" value="HAMP"/>
    <property type="match status" value="1"/>
</dbReference>
<protein>
    <recommendedName>
        <fullName evidence="3">histidine kinase</fullName>
        <ecNumber evidence="3">2.7.13.3</ecNumber>
    </recommendedName>
</protein>
<dbReference type="InterPro" id="IPR013767">
    <property type="entry name" value="PAS_fold"/>
</dbReference>
<comment type="subcellular location">
    <subcellularLocation>
        <location evidence="2">Membrane</location>
        <topology evidence="2">Multi-pass membrane protein</topology>
    </subcellularLocation>
</comment>
<keyword evidence="11" id="KW-0902">Two-component regulatory system</keyword>
<feature type="transmembrane region" description="Helical" evidence="13">
    <location>
        <begin position="12"/>
        <end position="29"/>
    </location>
</feature>
<dbReference type="Gene3D" id="3.30.565.10">
    <property type="entry name" value="Histidine kinase-like ATPase, C-terminal domain"/>
    <property type="match status" value="1"/>
</dbReference>
<keyword evidence="8" id="KW-0418">Kinase</keyword>
<keyword evidence="18" id="KW-1185">Reference proteome</keyword>
<evidence type="ECO:0000256" key="13">
    <source>
        <dbReference type="SAM" id="Phobius"/>
    </source>
</evidence>
<dbReference type="PROSITE" id="PS50885">
    <property type="entry name" value="HAMP"/>
    <property type="match status" value="1"/>
</dbReference>
<evidence type="ECO:0000256" key="9">
    <source>
        <dbReference type="ARBA" id="ARBA00022840"/>
    </source>
</evidence>
<evidence type="ECO:0000256" key="4">
    <source>
        <dbReference type="ARBA" id="ARBA00022553"/>
    </source>
</evidence>
<dbReference type="InterPro" id="IPR024478">
    <property type="entry name" value="HlyB_4HB_MCP"/>
</dbReference>
<evidence type="ECO:0000256" key="3">
    <source>
        <dbReference type="ARBA" id="ARBA00012438"/>
    </source>
</evidence>